<accession>A0A494G8S9</accession>
<protein>
    <submittedName>
        <fullName evidence="1">Uncharacterized protein</fullName>
    </submittedName>
</protein>
<sequence>MTSGVAYHLCLYIAHIVGRHWALHVIITLGKQTRSDNIECGMLSWLLDSTHGQTTSGVAGCRRPWAAYTGTDNVGLGMPSSPLDILHGRTMIGM</sequence>
<evidence type="ECO:0000313" key="2">
    <source>
        <dbReference type="Proteomes" id="UP000004994"/>
    </source>
</evidence>
<dbReference type="PaxDb" id="4081-Solyc00g014170.1.1"/>
<dbReference type="InParanoid" id="A0A494G8S9"/>
<dbReference type="Gramene" id="Solyc00g014170.1.1">
    <property type="protein sequence ID" value="Solyc00g014170.1.1.1.CDS"/>
    <property type="gene ID" value="Solyc00g014170.1"/>
</dbReference>
<evidence type="ECO:0000313" key="1">
    <source>
        <dbReference type="EnsemblPlants" id="Solyc00g014170.1.1.1.CDS"/>
    </source>
</evidence>
<dbReference type="Proteomes" id="UP000004994">
    <property type="component" value="Unassembled WGS sequence"/>
</dbReference>
<dbReference type="PANTHER" id="PTHR33187">
    <property type="entry name" value="WU:FI09B08"/>
    <property type="match status" value="1"/>
</dbReference>
<dbReference type="EnsemblPlants" id="Solyc00g014170.1.1">
    <property type="protein sequence ID" value="Solyc00g014170.1.1.1.CDS"/>
    <property type="gene ID" value="Solyc00g014170.1"/>
</dbReference>
<name>A0A494G8S9_SOLLC</name>
<proteinExistence type="predicted"/>
<dbReference type="PANTHER" id="PTHR33187:SF11">
    <property type="entry name" value="AMINOTRANSFERASE-LIKE PLANT MOBILE DOMAIN-CONTAINING PROTEIN"/>
    <property type="match status" value="1"/>
</dbReference>
<reference evidence="1" key="1">
    <citation type="journal article" date="2012" name="Nature">
        <title>The tomato genome sequence provides insights into fleshy fruit evolution.</title>
        <authorList>
            <consortium name="Tomato Genome Consortium"/>
        </authorList>
    </citation>
    <scope>NUCLEOTIDE SEQUENCE [LARGE SCALE GENOMIC DNA]</scope>
    <source>
        <strain evidence="1">cv. Heinz 1706</strain>
    </source>
</reference>
<dbReference type="AlphaFoldDB" id="A0A494G8S9"/>
<reference evidence="1" key="2">
    <citation type="submission" date="2019-04" db="UniProtKB">
        <authorList>
            <consortium name="EnsemblPlants"/>
        </authorList>
    </citation>
    <scope>IDENTIFICATION</scope>
    <source>
        <strain evidence="1">cv. Heinz 1706</strain>
    </source>
</reference>
<organism evidence="1">
    <name type="scientific">Solanum lycopersicum</name>
    <name type="common">Tomato</name>
    <name type="synonym">Lycopersicon esculentum</name>
    <dbReference type="NCBI Taxonomy" id="4081"/>
    <lineage>
        <taxon>Eukaryota</taxon>
        <taxon>Viridiplantae</taxon>
        <taxon>Streptophyta</taxon>
        <taxon>Embryophyta</taxon>
        <taxon>Tracheophyta</taxon>
        <taxon>Spermatophyta</taxon>
        <taxon>Magnoliopsida</taxon>
        <taxon>eudicotyledons</taxon>
        <taxon>Gunneridae</taxon>
        <taxon>Pentapetalae</taxon>
        <taxon>asterids</taxon>
        <taxon>lamiids</taxon>
        <taxon>Solanales</taxon>
        <taxon>Solanaceae</taxon>
        <taxon>Solanoideae</taxon>
        <taxon>Solaneae</taxon>
        <taxon>Solanum</taxon>
        <taxon>Solanum subgen. Lycopersicon</taxon>
    </lineage>
</organism>
<keyword evidence="2" id="KW-1185">Reference proteome</keyword>